<dbReference type="InterPro" id="IPR005025">
    <property type="entry name" value="FMN_Rdtase-like_dom"/>
</dbReference>
<dbReference type="SUPFAM" id="SSF52218">
    <property type="entry name" value="Flavoproteins"/>
    <property type="match status" value="1"/>
</dbReference>
<proteinExistence type="predicted"/>
<gene>
    <name evidence="4" type="ORF">M0651_09285</name>
</gene>
<organism evidence="4 5">
    <name type="scientific">Paenibacillus mellifer</name>
    <dbReference type="NCBI Taxonomy" id="2937794"/>
    <lineage>
        <taxon>Bacteria</taxon>
        <taxon>Bacillati</taxon>
        <taxon>Bacillota</taxon>
        <taxon>Bacilli</taxon>
        <taxon>Bacillales</taxon>
        <taxon>Paenibacillaceae</taxon>
        <taxon>Paenibacillus</taxon>
    </lineage>
</organism>
<dbReference type="PANTHER" id="PTHR43278:SF4">
    <property type="entry name" value="NAD(P)H-DEPENDENT FMN-CONTAINING OXIDOREDUCTASE YWQN-RELATED"/>
    <property type="match status" value="1"/>
</dbReference>
<dbReference type="PANTHER" id="PTHR43278">
    <property type="entry name" value="NAD(P)H-DEPENDENT FMN-CONTAINING OXIDOREDUCTASE YWQN-RELATED"/>
    <property type="match status" value="1"/>
</dbReference>
<keyword evidence="2" id="KW-0288">FMN</keyword>
<dbReference type="InterPro" id="IPR029039">
    <property type="entry name" value="Flavoprotein-like_sf"/>
</dbReference>
<dbReference type="InterPro" id="IPR051796">
    <property type="entry name" value="ISF_SsuE-like"/>
</dbReference>
<evidence type="ECO:0000313" key="4">
    <source>
        <dbReference type="EMBL" id="MCK8487364.1"/>
    </source>
</evidence>
<dbReference type="AlphaFoldDB" id="A0A9X1XXX8"/>
<keyword evidence="5" id="KW-1185">Reference proteome</keyword>
<evidence type="ECO:0000259" key="3">
    <source>
        <dbReference type="Pfam" id="PF03358"/>
    </source>
</evidence>
<feature type="domain" description="NADPH-dependent FMN reductase-like" evidence="3">
    <location>
        <begin position="1"/>
        <end position="123"/>
    </location>
</feature>
<dbReference type="GO" id="GO:0016491">
    <property type="term" value="F:oxidoreductase activity"/>
    <property type="evidence" value="ECO:0007669"/>
    <property type="project" value="InterPro"/>
</dbReference>
<sequence>MRIAVIQGSARNGGNTEELTRLVLEGIPYTNIVLREKEIKPIRDQRHDEGGFDPVDDDYDDLILQVLEHDILIFATPVYWYGASGLMKNFIDRWSQSLRDVRFNFKEQMAAKTAYAVVVGGDNPRIKALPLIQQLQYTFDFVGLPFSGYVIGKGSKPGEVLKDARAVRDAATLNAELRKAEPVAVNRS</sequence>
<protein>
    <submittedName>
        <fullName evidence="4">Flavodoxin family protein</fullName>
    </submittedName>
</protein>
<evidence type="ECO:0000313" key="5">
    <source>
        <dbReference type="Proteomes" id="UP001139534"/>
    </source>
</evidence>
<comment type="caution">
    <text evidence="4">The sequence shown here is derived from an EMBL/GenBank/DDBJ whole genome shotgun (WGS) entry which is preliminary data.</text>
</comment>
<name>A0A9X1XXX8_9BACL</name>
<accession>A0A9X1XXX8</accession>
<evidence type="ECO:0000256" key="1">
    <source>
        <dbReference type="ARBA" id="ARBA00022630"/>
    </source>
</evidence>
<dbReference type="Gene3D" id="3.40.50.360">
    <property type="match status" value="1"/>
</dbReference>
<dbReference type="Proteomes" id="UP001139534">
    <property type="component" value="Unassembled WGS sequence"/>
</dbReference>
<evidence type="ECO:0000256" key="2">
    <source>
        <dbReference type="ARBA" id="ARBA00022643"/>
    </source>
</evidence>
<keyword evidence="1" id="KW-0285">Flavoprotein</keyword>
<dbReference type="RefSeq" id="WP_248551567.1">
    <property type="nucleotide sequence ID" value="NZ_JALPRK010000006.1"/>
</dbReference>
<dbReference type="Pfam" id="PF03358">
    <property type="entry name" value="FMN_red"/>
    <property type="match status" value="1"/>
</dbReference>
<dbReference type="EMBL" id="JALPRK010000006">
    <property type="protein sequence ID" value="MCK8487364.1"/>
    <property type="molecule type" value="Genomic_DNA"/>
</dbReference>
<reference evidence="4" key="1">
    <citation type="submission" date="2022-04" db="EMBL/GenBank/DDBJ databases">
        <authorList>
            <person name="Seo M.-J."/>
        </authorList>
    </citation>
    <scope>NUCLEOTIDE SEQUENCE</scope>
    <source>
        <strain evidence="4">MBLB2552</strain>
    </source>
</reference>